<feature type="compositionally biased region" description="Basic and acidic residues" evidence="1">
    <location>
        <begin position="1"/>
        <end position="19"/>
    </location>
</feature>
<evidence type="ECO:0000313" key="2">
    <source>
        <dbReference type="EMBL" id="AYV85014.1"/>
    </source>
</evidence>
<sequence length="633" mass="72525">MAEGRGRKESFELTDESKKSSGNSSDKIKMEVEELAKKKSLTPTDISKLSKKYEDDETIIDEILRLYSKRSTEVRRQAKRIAEKIYRNFSEGKRSLHSILNKMMKYKIKHKWTDVEYDELRKELSHLLSGTQAMEIDYNQNIMAFRSRINRALGDTRLTIDDGLKVKDNELGVVGEIISMYDSSLYIHKSVVMSSLMYEDCSLVAMTGKFKKERHLPTNYIHPLIACMFLPKFDIFEFQMLYSNFGSIIKSRNEKKPIMDEPNYLLFDSMISDPNDVVCEVTSPITDIRNRYKVQISLWKLVLHLRSGNYYEGESISEFLQTLNLCRNNLYDNADLAYNQDEGAMLRRLLSVFSLRPTFIYTKPISSIASFTATPYGASLGFNLGQNMQSFGNQAFVSQPIHTVTSISMITLQIPPFYNAGEPTIDLLSAAQQTIWINENKVIVPKQQSIIYSKEVLIFYVNRRIQRIQIRTFSNPLTFSQLPLTMSNFERLNSYPINIRDRLTFRSVEETYHLRSVVAVTETEIKQGDNPPTGIITGCTGLIMSHRNIERGIYDPKYYLYDPFGASLPVKNPDDGGYTQNNPISYIEPFFQAPLESTGGVANKPFFQRASETGTIFIYAKPGGYIQNDLIAI</sequence>
<evidence type="ECO:0000256" key="1">
    <source>
        <dbReference type="SAM" id="MobiDB-lite"/>
    </source>
</evidence>
<proteinExistence type="predicted"/>
<protein>
    <submittedName>
        <fullName evidence="2">Putative core protein</fullName>
    </submittedName>
</protein>
<dbReference type="EMBL" id="MK072438">
    <property type="protein sequence ID" value="AYV85014.1"/>
    <property type="molecule type" value="Genomic_DNA"/>
</dbReference>
<name>A0A3G5AEJ4_9VIRU</name>
<reference evidence="2" key="1">
    <citation type="submission" date="2018-10" db="EMBL/GenBank/DDBJ databases">
        <title>Hidden diversity of soil giant viruses.</title>
        <authorList>
            <person name="Schulz F."/>
            <person name="Alteio L."/>
            <person name="Goudeau D."/>
            <person name="Ryan E.M."/>
            <person name="Malmstrom R.R."/>
            <person name="Blanchard J."/>
            <person name="Woyke T."/>
        </authorList>
    </citation>
    <scope>NUCLEOTIDE SEQUENCE</scope>
    <source>
        <strain evidence="2">SAV1</strain>
    </source>
</reference>
<gene>
    <name evidence="2" type="ORF">Satyrvirus2_25</name>
</gene>
<feature type="region of interest" description="Disordered" evidence="1">
    <location>
        <begin position="1"/>
        <end position="28"/>
    </location>
</feature>
<accession>A0A3G5AEJ4</accession>
<organism evidence="2">
    <name type="scientific">Satyrvirus sp</name>
    <dbReference type="NCBI Taxonomy" id="2487771"/>
    <lineage>
        <taxon>Viruses</taxon>
        <taxon>Varidnaviria</taxon>
        <taxon>Bamfordvirae</taxon>
        <taxon>Nucleocytoviricota</taxon>
        <taxon>Megaviricetes</taxon>
        <taxon>Imitervirales</taxon>
        <taxon>Mimiviridae</taxon>
        <taxon>Megamimivirinae</taxon>
    </lineage>
</organism>